<evidence type="ECO:0000313" key="3">
    <source>
        <dbReference type="EMBL" id="KAJ7374559.1"/>
    </source>
</evidence>
<proteinExistence type="predicted"/>
<accession>A0A9W9Z719</accession>
<keyword evidence="1" id="KW-0812">Transmembrane</keyword>
<feature type="signal peptide" evidence="2">
    <location>
        <begin position="1"/>
        <end position="23"/>
    </location>
</feature>
<keyword evidence="2" id="KW-0732">Signal</keyword>
<sequence length="108" mass="11688">MNFSSAVFFICCVFFQRIPQVSCAGDLDNADYIAIAVSVGLTAFIVLVMGYLLWRARNRSAMGTNNIMGQDNPAVTPDNVETGEVRGISLTPLPFQALQEPSVDTINA</sequence>
<dbReference type="EMBL" id="MU826827">
    <property type="protein sequence ID" value="KAJ7374559.1"/>
    <property type="molecule type" value="Genomic_DNA"/>
</dbReference>
<protein>
    <submittedName>
        <fullName evidence="3">Uncharacterized protein</fullName>
    </submittedName>
</protein>
<keyword evidence="1" id="KW-1133">Transmembrane helix</keyword>
<feature type="transmembrane region" description="Helical" evidence="1">
    <location>
        <begin position="33"/>
        <end position="54"/>
    </location>
</feature>
<reference evidence="3" key="1">
    <citation type="submission" date="2023-01" db="EMBL/GenBank/DDBJ databases">
        <title>Genome assembly of the deep-sea coral Lophelia pertusa.</title>
        <authorList>
            <person name="Herrera S."/>
            <person name="Cordes E."/>
        </authorList>
    </citation>
    <scope>NUCLEOTIDE SEQUENCE</scope>
    <source>
        <strain evidence="3">USNM1676648</strain>
        <tissue evidence="3">Polyp</tissue>
    </source>
</reference>
<dbReference type="Proteomes" id="UP001163046">
    <property type="component" value="Unassembled WGS sequence"/>
</dbReference>
<evidence type="ECO:0000256" key="1">
    <source>
        <dbReference type="SAM" id="Phobius"/>
    </source>
</evidence>
<keyword evidence="4" id="KW-1185">Reference proteome</keyword>
<organism evidence="3 4">
    <name type="scientific">Desmophyllum pertusum</name>
    <dbReference type="NCBI Taxonomy" id="174260"/>
    <lineage>
        <taxon>Eukaryota</taxon>
        <taxon>Metazoa</taxon>
        <taxon>Cnidaria</taxon>
        <taxon>Anthozoa</taxon>
        <taxon>Hexacorallia</taxon>
        <taxon>Scleractinia</taxon>
        <taxon>Caryophylliina</taxon>
        <taxon>Caryophylliidae</taxon>
        <taxon>Desmophyllum</taxon>
    </lineage>
</organism>
<evidence type="ECO:0000313" key="4">
    <source>
        <dbReference type="Proteomes" id="UP001163046"/>
    </source>
</evidence>
<feature type="chain" id="PRO_5040733439" evidence="2">
    <location>
        <begin position="24"/>
        <end position="108"/>
    </location>
</feature>
<keyword evidence="1" id="KW-0472">Membrane</keyword>
<comment type="caution">
    <text evidence="3">The sequence shown here is derived from an EMBL/GenBank/DDBJ whole genome shotgun (WGS) entry which is preliminary data.</text>
</comment>
<name>A0A9W9Z719_9CNID</name>
<dbReference type="AlphaFoldDB" id="A0A9W9Z719"/>
<gene>
    <name evidence="3" type="ORF">OS493_004897</name>
</gene>
<evidence type="ECO:0000256" key="2">
    <source>
        <dbReference type="SAM" id="SignalP"/>
    </source>
</evidence>